<dbReference type="Pfam" id="PF02518">
    <property type="entry name" value="HATPase_c"/>
    <property type="match status" value="1"/>
</dbReference>
<evidence type="ECO:0000256" key="10">
    <source>
        <dbReference type="ARBA" id="ARBA00023012"/>
    </source>
</evidence>
<evidence type="ECO:0000256" key="5">
    <source>
        <dbReference type="ARBA" id="ARBA00022553"/>
    </source>
</evidence>
<dbReference type="Gene3D" id="6.10.340.10">
    <property type="match status" value="1"/>
</dbReference>
<dbReference type="Pfam" id="PF00672">
    <property type="entry name" value="HAMP"/>
    <property type="match status" value="1"/>
</dbReference>
<keyword evidence="9" id="KW-0067">ATP-binding</keyword>
<keyword evidence="5" id="KW-0597">Phosphoprotein</keyword>
<dbReference type="SMART" id="SM00387">
    <property type="entry name" value="HATPase_c"/>
    <property type="match status" value="1"/>
</dbReference>
<dbReference type="GO" id="GO:0005886">
    <property type="term" value="C:plasma membrane"/>
    <property type="evidence" value="ECO:0007669"/>
    <property type="project" value="UniProtKB-SubCell"/>
</dbReference>
<feature type="transmembrane region" description="Helical" evidence="13">
    <location>
        <begin position="12"/>
        <end position="36"/>
    </location>
</feature>
<dbReference type="InterPro" id="IPR003594">
    <property type="entry name" value="HATPase_dom"/>
</dbReference>
<evidence type="ECO:0000259" key="15">
    <source>
        <dbReference type="PROSITE" id="PS50885"/>
    </source>
</evidence>
<organism evidence="16 17">
    <name type="scientific">Bacillus cereus VD118</name>
    <dbReference type="NCBI Taxonomy" id="1053231"/>
    <lineage>
        <taxon>Bacteria</taxon>
        <taxon>Bacillati</taxon>
        <taxon>Bacillota</taxon>
        <taxon>Bacilli</taxon>
        <taxon>Bacillales</taxon>
        <taxon>Bacillaceae</taxon>
        <taxon>Bacillus</taxon>
        <taxon>Bacillus cereus group</taxon>
    </lineage>
</organism>
<gene>
    <name evidence="16" type="ORF">IIQ_05376</name>
</gene>
<evidence type="ECO:0000256" key="2">
    <source>
        <dbReference type="ARBA" id="ARBA00004651"/>
    </source>
</evidence>
<dbReference type="Gene3D" id="3.30.565.10">
    <property type="entry name" value="Histidine kinase-like ATPase, C-terminal domain"/>
    <property type="match status" value="1"/>
</dbReference>
<dbReference type="PANTHER" id="PTHR45453">
    <property type="entry name" value="PHOSPHATE REGULON SENSOR PROTEIN PHOR"/>
    <property type="match status" value="1"/>
</dbReference>
<dbReference type="EC" id="2.7.13.3" evidence="3"/>
<evidence type="ECO:0000313" key="17">
    <source>
        <dbReference type="Proteomes" id="UP000014019"/>
    </source>
</evidence>
<accession>R8QAK7</accession>
<feature type="domain" description="Histidine kinase" evidence="14">
    <location>
        <begin position="271"/>
        <end position="486"/>
    </location>
</feature>
<dbReference type="SUPFAM" id="SSF55874">
    <property type="entry name" value="ATPase domain of HSP90 chaperone/DNA topoisomerase II/histidine kinase"/>
    <property type="match status" value="1"/>
</dbReference>
<keyword evidence="4" id="KW-1003">Cell membrane</keyword>
<dbReference type="SUPFAM" id="SSF47384">
    <property type="entry name" value="Homodimeric domain of signal transducing histidine kinase"/>
    <property type="match status" value="1"/>
</dbReference>
<feature type="coiled-coil region" evidence="12">
    <location>
        <begin position="223"/>
        <end position="264"/>
    </location>
</feature>
<name>R8QAK7_BACCE</name>
<dbReference type="GO" id="GO:0016036">
    <property type="term" value="P:cellular response to phosphate starvation"/>
    <property type="evidence" value="ECO:0007669"/>
    <property type="project" value="TreeGrafter"/>
</dbReference>
<evidence type="ECO:0000256" key="8">
    <source>
        <dbReference type="ARBA" id="ARBA00022777"/>
    </source>
</evidence>
<evidence type="ECO:0000256" key="13">
    <source>
        <dbReference type="SAM" id="Phobius"/>
    </source>
</evidence>
<evidence type="ECO:0000256" key="9">
    <source>
        <dbReference type="ARBA" id="ARBA00022840"/>
    </source>
</evidence>
<keyword evidence="12" id="KW-0175">Coiled coil</keyword>
<dbReference type="GO" id="GO:0004721">
    <property type="term" value="F:phosphoprotein phosphatase activity"/>
    <property type="evidence" value="ECO:0007669"/>
    <property type="project" value="TreeGrafter"/>
</dbReference>
<dbReference type="Gene3D" id="1.10.287.130">
    <property type="match status" value="1"/>
</dbReference>
<evidence type="ECO:0000256" key="1">
    <source>
        <dbReference type="ARBA" id="ARBA00000085"/>
    </source>
</evidence>
<evidence type="ECO:0000256" key="12">
    <source>
        <dbReference type="SAM" id="Coils"/>
    </source>
</evidence>
<comment type="caution">
    <text evidence="16">The sequence shown here is derived from an EMBL/GenBank/DDBJ whole genome shotgun (WGS) entry which is preliminary data.</text>
</comment>
<dbReference type="SUPFAM" id="SSF158472">
    <property type="entry name" value="HAMP domain-like"/>
    <property type="match status" value="1"/>
</dbReference>
<dbReference type="InterPro" id="IPR036890">
    <property type="entry name" value="HATPase_C_sf"/>
</dbReference>
<dbReference type="Proteomes" id="UP000014019">
    <property type="component" value="Unassembled WGS sequence"/>
</dbReference>
<evidence type="ECO:0000256" key="11">
    <source>
        <dbReference type="ARBA" id="ARBA00023136"/>
    </source>
</evidence>
<evidence type="ECO:0000256" key="7">
    <source>
        <dbReference type="ARBA" id="ARBA00022741"/>
    </source>
</evidence>
<feature type="transmembrane region" description="Helical" evidence="13">
    <location>
        <begin position="165"/>
        <end position="189"/>
    </location>
</feature>
<dbReference type="PRINTS" id="PR00344">
    <property type="entry name" value="BCTRLSENSOR"/>
</dbReference>
<evidence type="ECO:0000256" key="6">
    <source>
        <dbReference type="ARBA" id="ARBA00022679"/>
    </source>
</evidence>
<dbReference type="PATRIC" id="fig|1053231.3.peg.3783"/>
<sequence>MLKMGRKGITLKVFLITSALLVVTASFIYLILYFFLPSYYYKYKTSALEEGTVRLVQDVEKISIEEARAKLDSFVQKYNVALVIHDKYGKILYFPSSFVPTFNIAIPSPPPSQFKTVIPEDELQSIKGEGIPAVYTIQKPIVFTNGQFIASITATLQPIDEASNAILMFTPYIVVIIIVVSLGGALLYARIIAHPLLKINHVAKRMANLDFTQICEIRSRDEIEELSNSLNELSYNLQQTMSELQEANEKLKDDIQKEREMEGKRREFIATISHELKSPITAVMGQLEAMICEIGVYKDRDKYLKRSLEIMQDMQNLVNEVLEVSRLETYDFSPKLSRVNVSDTVNNIIHRLEYFSTAKSIEMQANIQDGLYVLADQKLLEKAVNNIVNNAIKYSPQGKRVQVSLYEEQEHIALCVLNTGVKIEELELEKVFQPFYRIEKSRNRNTGGSGLGLFIVKRILEIHHVSYMLQNTNDGVLFVIQFPKEVSSA</sequence>
<dbReference type="InterPro" id="IPR004358">
    <property type="entry name" value="Sig_transdc_His_kin-like_C"/>
</dbReference>
<dbReference type="InterPro" id="IPR036097">
    <property type="entry name" value="HisK_dim/P_sf"/>
</dbReference>
<comment type="subcellular location">
    <subcellularLocation>
        <location evidence="2">Cell membrane</location>
        <topology evidence="2">Multi-pass membrane protein</topology>
    </subcellularLocation>
</comment>
<keyword evidence="13" id="KW-0812">Transmembrane</keyword>
<dbReference type="EMBL" id="AHEZ01000054">
    <property type="protein sequence ID" value="EOP67423.1"/>
    <property type="molecule type" value="Genomic_DNA"/>
</dbReference>
<keyword evidence="7" id="KW-0547">Nucleotide-binding</keyword>
<evidence type="ECO:0000259" key="14">
    <source>
        <dbReference type="PROSITE" id="PS50109"/>
    </source>
</evidence>
<dbReference type="InterPro" id="IPR003660">
    <property type="entry name" value="HAMP_dom"/>
</dbReference>
<dbReference type="InterPro" id="IPR003661">
    <property type="entry name" value="HisK_dim/P_dom"/>
</dbReference>
<dbReference type="InterPro" id="IPR005467">
    <property type="entry name" value="His_kinase_dom"/>
</dbReference>
<feature type="domain" description="HAMP" evidence="15">
    <location>
        <begin position="190"/>
        <end position="242"/>
    </location>
</feature>
<protein>
    <recommendedName>
        <fullName evidence="3">histidine kinase</fullName>
        <ecNumber evidence="3">2.7.13.3</ecNumber>
    </recommendedName>
</protein>
<reference evidence="16 17" key="1">
    <citation type="submission" date="2012-12" db="EMBL/GenBank/DDBJ databases">
        <title>The Genome Sequence of Bacillus cereus VD118.</title>
        <authorList>
            <consortium name="The Broad Institute Genome Sequencing Platform"/>
            <consortium name="The Broad Institute Genome Sequencing Center for Infectious Disease"/>
            <person name="Feldgarden M."/>
            <person name="Van der Auwera G.A."/>
            <person name="Mahillon J."/>
            <person name="Duprez V."/>
            <person name="Timmery S."/>
            <person name="Mattelet C."/>
            <person name="Dierick K."/>
            <person name="Sun M."/>
            <person name="Yu Z."/>
            <person name="Zhu L."/>
            <person name="Hu X."/>
            <person name="Shank E.B."/>
            <person name="Swiecicka I."/>
            <person name="Hansen B.M."/>
            <person name="Andrup L."/>
            <person name="Walker B."/>
            <person name="Young S.K."/>
            <person name="Zeng Q."/>
            <person name="Gargeya S."/>
            <person name="Fitzgerald M."/>
            <person name="Haas B."/>
            <person name="Abouelleil A."/>
            <person name="Alvarado L."/>
            <person name="Arachchi H.M."/>
            <person name="Berlin A.M."/>
            <person name="Chapman S.B."/>
            <person name="Dewar J."/>
            <person name="Goldberg J."/>
            <person name="Griggs A."/>
            <person name="Gujja S."/>
            <person name="Hansen M."/>
            <person name="Howarth C."/>
            <person name="Imamovic A."/>
            <person name="Larimer J."/>
            <person name="McCowan C."/>
            <person name="Murphy C."/>
            <person name="Neiman D."/>
            <person name="Pearson M."/>
            <person name="Priest M."/>
            <person name="Roberts A."/>
            <person name="Saif S."/>
            <person name="Shea T."/>
            <person name="Sisk P."/>
            <person name="Sykes S."/>
            <person name="Wortman J."/>
            <person name="Nusbaum C."/>
            <person name="Birren B."/>
        </authorList>
    </citation>
    <scope>NUCLEOTIDE SEQUENCE [LARGE SCALE GENOMIC DNA]</scope>
    <source>
        <strain evidence="16 17">VD118</strain>
    </source>
</reference>
<dbReference type="HOGENOM" id="CLU_000445_89_6_9"/>
<dbReference type="GO" id="GO:0000155">
    <property type="term" value="F:phosphorelay sensor kinase activity"/>
    <property type="evidence" value="ECO:0007669"/>
    <property type="project" value="InterPro"/>
</dbReference>
<comment type="catalytic activity">
    <reaction evidence="1">
        <text>ATP + protein L-histidine = ADP + protein N-phospho-L-histidine.</text>
        <dbReference type="EC" id="2.7.13.3"/>
    </reaction>
</comment>
<evidence type="ECO:0000313" key="16">
    <source>
        <dbReference type="EMBL" id="EOP67423.1"/>
    </source>
</evidence>
<keyword evidence="6" id="KW-0808">Transferase</keyword>
<keyword evidence="13" id="KW-1133">Transmembrane helix</keyword>
<evidence type="ECO:0000256" key="4">
    <source>
        <dbReference type="ARBA" id="ARBA00022475"/>
    </source>
</evidence>
<dbReference type="SMART" id="SM00304">
    <property type="entry name" value="HAMP"/>
    <property type="match status" value="1"/>
</dbReference>
<dbReference type="PROSITE" id="PS50109">
    <property type="entry name" value="HIS_KIN"/>
    <property type="match status" value="1"/>
</dbReference>
<dbReference type="CDD" id="cd00082">
    <property type="entry name" value="HisKA"/>
    <property type="match status" value="1"/>
</dbReference>
<dbReference type="PROSITE" id="PS50885">
    <property type="entry name" value="HAMP"/>
    <property type="match status" value="1"/>
</dbReference>
<keyword evidence="11 13" id="KW-0472">Membrane</keyword>
<dbReference type="SMART" id="SM00388">
    <property type="entry name" value="HisKA"/>
    <property type="match status" value="1"/>
</dbReference>
<dbReference type="AlphaFoldDB" id="R8QAK7"/>
<dbReference type="InterPro" id="IPR050351">
    <property type="entry name" value="BphY/WalK/GraS-like"/>
</dbReference>
<proteinExistence type="predicted"/>
<dbReference type="PANTHER" id="PTHR45453:SF3">
    <property type="entry name" value="HISTIDINE KINASE"/>
    <property type="match status" value="1"/>
</dbReference>
<dbReference type="FunFam" id="3.30.565.10:FF:000006">
    <property type="entry name" value="Sensor histidine kinase WalK"/>
    <property type="match status" value="1"/>
</dbReference>
<evidence type="ECO:0000256" key="3">
    <source>
        <dbReference type="ARBA" id="ARBA00012438"/>
    </source>
</evidence>
<keyword evidence="10" id="KW-0902">Two-component regulatory system</keyword>
<dbReference type="Pfam" id="PF00512">
    <property type="entry name" value="HisKA"/>
    <property type="match status" value="1"/>
</dbReference>
<dbReference type="CDD" id="cd06225">
    <property type="entry name" value="HAMP"/>
    <property type="match status" value="1"/>
</dbReference>
<dbReference type="GO" id="GO:0005524">
    <property type="term" value="F:ATP binding"/>
    <property type="evidence" value="ECO:0007669"/>
    <property type="project" value="UniProtKB-KW"/>
</dbReference>
<keyword evidence="8" id="KW-0418">Kinase</keyword>